<proteinExistence type="predicted"/>
<evidence type="ECO:0000256" key="6">
    <source>
        <dbReference type="ARBA" id="ARBA00022840"/>
    </source>
</evidence>
<evidence type="ECO:0000259" key="11">
    <source>
        <dbReference type="PROSITE" id="PS50893"/>
    </source>
</evidence>
<evidence type="ECO:0000256" key="7">
    <source>
        <dbReference type="ARBA" id="ARBA00022989"/>
    </source>
</evidence>
<evidence type="ECO:0000256" key="10">
    <source>
        <dbReference type="SAM" id="Phobius"/>
    </source>
</evidence>
<evidence type="ECO:0000313" key="14">
    <source>
        <dbReference type="Proteomes" id="UP000799092"/>
    </source>
</evidence>
<evidence type="ECO:0000256" key="2">
    <source>
        <dbReference type="ARBA" id="ARBA00022448"/>
    </source>
</evidence>
<dbReference type="SUPFAM" id="SSF52540">
    <property type="entry name" value="P-loop containing nucleoside triphosphate hydrolases"/>
    <property type="match status" value="1"/>
</dbReference>
<keyword evidence="5" id="KW-0547">Nucleotide-binding</keyword>
<dbReference type="InterPro" id="IPR017871">
    <property type="entry name" value="ABC_transporter-like_CS"/>
</dbReference>
<evidence type="ECO:0000256" key="5">
    <source>
        <dbReference type="ARBA" id="ARBA00022741"/>
    </source>
</evidence>
<keyword evidence="2" id="KW-0813">Transport</keyword>
<dbReference type="FunFam" id="1.20.1560.10:FF:000011">
    <property type="entry name" value="Multidrug ABC transporter ATP-binding protein"/>
    <property type="match status" value="1"/>
</dbReference>
<gene>
    <name evidence="13" type="ORF">GH741_16445</name>
</gene>
<keyword evidence="3" id="KW-1003">Cell membrane</keyword>
<comment type="subcellular location">
    <subcellularLocation>
        <location evidence="1">Cell membrane</location>
        <topology evidence="1">Multi-pass membrane protein</topology>
    </subcellularLocation>
</comment>
<feature type="transmembrane region" description="Helical" evidence="10">
    <location>
        <begin position="164"/>
        <end position="184"/>
    </location>
</feature>
<feature type="domain" description="ABC transporter" evidence="11">
    <location>
        <begin position="365"/>
        <end position="599"/>
    </location>
</feature>
<dbReference type="CDD" id="cd18547">
    <property type="entry name" value="ABC_6TM_Tm288_like"/>
    <property type="match status" value="1"/>
</dbReference>
<evidence type="ECO:0000313" key="13">
    <source>
        <dbReference type="EMBL" id="MRH44234.1"/>
    </source>
</evidence>
<dbReference type="GO" id="GO:0005524">
    <property type="term" value="F:ATP binding"/>
    <property type="evidence" value="ECO:0007669"/>
    <property type="project" value="UniProtKB-KW"/>
</dbReference>
<feature type="transmembrane region" description="Helical" evidence="10">
    <location>
        <begin position="284"/>
        <end position="311"/>
    </location>
</feature>
<organism evidence="13 14">
    <name type="scientific">Aquibacillus halophilus</name>
    <dbReference type="NCBI Taxonomy" id="930132"/>
    <lineage>
        <taxon>Bacteria</taxon>
        <taxon>Bacillati</taxon>
        <taxon>Bacillota</taxon>
        <taxon>Bacilli</taxon>
        <taxon>Bacillales</taxon>
        <taxon>Bacillaceae</taxon>
        <taxon>Aquibacillus</taxon>
    </lineage>
</organism>
<feature type="transmembrane region" description="Helical" evidence="10">
    <location>
        <begin position="190"/>
        <end position="207"/>
    </location>
</feature>
<dbReference type="InterPro" id="IPR036640">
    <property type="entry name" value="ABC1_TM_sf"/>
</dbReference>
<evidence type="ECO:0000256" key="8">
    <source>
        <dbReference type="ARBA" id="ARBA00023136"/>
    </source>
</evidence>
<dbReference type="GO" id="GO:0016887">
    <property type="term" value="F:ATP hydrolysis activity"/>
    <property type="evidence" value="ECO:0007669"/>
    <property type="project" value="InterPro"/>
</dbReference>
<keyword evidence="7 10" id="KW-1133">Transmembrane helix</keyword>
<dbReference type="OrthoDB" id="9770415at2"/>
<dbReference type="PROSITE" id="PS00211">
    <property type="entry name" value="ABC_TRANSPORTER_1"/>
    <property type="match status" value="1"/>
</dbReference>
<dbReference type="PANTHER" id="PTHR43394">
    <property type="entry name" value="ATP-DEPENDENT PERMEASE MDL1, MITOCHONDRIAL"/>
    <property type="match status" value="1"/>
</dbReference>
<dbReference type="InterPro" id="IPR039421">
    <property type="entry name" value="Type_1_exporter"/>
</dbReference>
<dbReference type="InterPro" id="IPR003593">
    <property type="entry name" value="AAA+_ATPase"/>
</dbReference>
<evidence type="ECO:0000256" key="4">
    <source>
        <dbReference type="ARBA" id="ARBA00022692"/>
    </source>
</evidence>
<dbReference type="Proteomes" id="UP000799092">
    <property type="component" value="Unassembled WGS sequence"/>
</dbReference>
<feature type="domain" description="ABC transmembrane type-1" evidence="12">
    <location>
        <begin position="50"/>
        <end position="331"/>
    </location>
</feature>
<dbReference type="SUPFAM" id="SSF90123">
    <property type="entry name" value="ABC transporter transmembrane region"/>
    <property type="match status" value="1"/>
</dbReference>
<evidence type="ECO:0000256" key="1">
    <source>
        <dbReference type="ARBA" id="ARBA00004651"/>
    </source>
</evidence>
<feature type="compositionally biased region" description="Polar residues" evidence="9">
    <location>
        <begin position="1"/>
        <end position="13"/>
    </location>
</feature>
<dbReference type="Gene3D" id="3.40.50.300">
    <property type="entry name" value="P-loop containing nucleotide triphosphate hydrolases"/>
    <property type="match status" value="1"/>
</dbReference>
<dbReference type="PROSITE" id="PS50893">
    <property type="entry name" value="ABC_TRANSPORTER_2"/>
    <property type="match status" value="1"/>
</dbReference>
<name>A0A6A8DF50_9BACI</name>
<evidence type="ECO:0000259" key="12">
    <source>
        <dbReference type="PROSITE" id="PS50929"/>
    </source>
</evidence>
<dbReference type="PANTHER" id="PTHR43394:SF1">
    <property type="entry name" value="ATP-BINDING CASSETTE SUB-FAMILY B MEMBER 10, MITOCHONDRIAL"/>
    <property type="match status" value="1"/>
</dbReference>
<keyword evidence="14" id="KW-1185">Reference proteome</keyword>
<keyword evidence="6 13" id="KW-0067">ATP-binding</keyword>
<dbReference type="SMART" id="SM00382">
    <property type="entry name" value="AAA"/>
    <property type="match status" value="1"/>
</dbReference>
<comment type="caution">
    <text evidence="13">The sequence shown here is derived from an EMBL/GenBank/DDBJ whole genome shotgun (WGS) entry which is preliminary data.</text>
</comment>
<dbReference type="Pfam" id="PF00005">
    <property type="entry name" value="ABC_tran"/>
    <property type="match status" value="1"/>
</dbReference>
<feature type="transmembrane region" description="Helical" evidence="10">
    <location>
        <begin position="46"/>
        <end position="64"/>
    </location>
</feature>
<evidence type="ECO:0000256" key="9">
    <source>
        <dbReference type="SAM" id="MobiDB-lite"/>
    </source>
</evidence>
<sequence length="606" mass="67996">MMVRSNKNNQNTDSSDRQHLQPKRPSLDKIGSTLKRIWQYMAEDKILFYFAIGFVLISSALSLLGPYLLGVAVDLLVSGVNQSALLTIVYTLVFIFISHSIVLWFQNYWMITVSQNTVFTMRNHLFSHLQKLSLVFFQTRSSGELMSRLTNDMENISRTLNSSVIQLATGFLTLIGTVGVMLWLSPLLTLFTLLIVPLLIWGMNWITNRTGRYFKEQQKNLGDMNGYIEETLSGHQMVKLFSQEERVINEFNEKNLRVRHSGYWAQVYSGFIPKVMNSLNNLSFTIIVGVGGVFALNGMISIGVIVTFSAYARQFTRPLNDLANQFNVILSAVAGAERVFDIIDEPEEEKDDTSAKSIPSIKGEVEFRSVSFSYQSDVATLKNINFHVNKGETIALVGPTGAGKTTIISLLSKFYEVERGQIFIDNHDITEITQSSLRRQIGVVLQDSFLFNTTVTENIRYGRLDASDEEIVRVAKEANAHSFITDLPNGYDTVLNADGGQISHGQRQLISIARAMLANPAMLILDEATSSIDTITEIKINDALKKLMHGRTSFIIAHRLNTVQRADKILVLEQGEIVEQGNHSQLLNKSGHYAALYHSQLGRTMN</sequence>
<keyword evidence="4 10" id="KW-0812">Transmembrane</keyword>
<dbReference type="PROSITE" id="PS50929">
    <property type="entry name" value="ABC_TM1F"/>
    <property type="match status" value="1"/>
</dbReference>
<dbReference type="FunFam" id="3.40.50.300:FF:000287">
    <property type="entry name" value="Multidrug ABC transporter ATP-binding protein"/>
    <property type="match status" value="1"/>
</dbReference>
<dbReference type="Pfam" id="PF00664">
    <property type="entry name" value="ABC_membrane"/>
    <property type="match status" value="1"/>
</dbReference>
<dbReference type="GO" id="GO:0005886">
    <property type="term" value="C:plasma membrane"/>
    <property type="evidence" value="ECO:0007669"/>
    <property type="project" value="UniProtKB-SubCell"/>
</dbReference>
<reference evidence="13" key="1">
    <citation type="submission" date="2019-11" db="EMBL/GenBank/DDBJ databases">
        <authorList>
            <person name="Li J."/>
        </authorList>
    </citation>
    <scope>NUCLEOTIDE SEQUENCE</scope>
    <source>
        <strain evidence="13">B6B</strain>
    </source>
</reference>
<dbReference type="GO" id="GO:0015421">
    <property type="term" value="F:ABC-type oligopeptide transporter activity"/>
    <property type="evidence" value="ECO:0007669"/>
    <property type="project" value="TreeGrafter"/>
</dbReference>
<dbReference type="EMBL" id="WJNG01000015">
    <property type="protein sequence ID" value="MRH44234.1"/>
    <property type="molecule type" value="Genomic_DNA"/>
</dbReference>
<evidence type="ECO:0000256" key="3">
    <source>
        <dbReference type="ARBA" id="ARBA00022475"/>
    </source>
</evidence>
<feature type="region of interest" description="Disordered" evidence="9">
    <location>
        <begin position="1"/>
        <end position="27"/>
    </location>
</feature>
<dbReference type="InterPro" id="IPR003439">
    <property type="entry name" value="ABC_transporter-like_ATP-bd"/>
</dbReference>
<protein>
    <submittedName>
        <fullName evidence="13">ATP-binding cassette domain-containing protein</fullName>
    </submittedName>
</protein>
<dbReference type="InterPro" id="IPR027417">
    <property type="entry name" value="P-loop_NTPase"/>
</dbReference>
<dbReference type="InterPro" id="IPR011527">
    <property type="entry name" value="ABC1_TM_dom"/>
</dbReference>
<accession>A0A6A8DF50</accession>
<keyword evidence="8 10" id="KW-0472">Membrane</keyword>
<feature type="transmembrane region" description="Helical" evidence="10">
    <location>
        <begin position="84"/>
        <end position="105"/>
    </location>
</feature>
<dbReference type="Gene3D" id="1.20.1560.10">
    <property type="entry name" value="ABC transporter type 1, transmembrane domain"/>
    <property type="match status" value="1"/>
</dbReference>
<dbReference type="AlphaFoldDB" id="A0A6A8DF50"/>
<dbReference type="CDD" id="cd03254">
    <property type="entry name" value="ABCC_Glucan_exporter_like"/>
    <property type="match status" value="1"/>
</dbReference>